<dbReference type="GO" id="GO:0005576">
    <property type="term" value="C:extracellular region"/>
    <property type="evidence" value="ECO:0007669"/>
    <property type="project" value="UniProtKB-SubCell"/>
</dbReference>
<dbReference type="Proteomes" id="UP000504634">
    <property type="component" value="Unplaced"/>
</dbReference>
<evidence type="ECO:0000256" key="6">
    <source>
        <dbReference type="ARBA" id="ARBA00023157"/>
    </source>
</evidence>
<protein>
    <recommendedName>
        <fullName evidence="8">Carboxylic ester hydrolase</fullName>
        <ecNumber evidence="8">3.1.1.-</ecNumber>
    </recommendedName>
</protein>
<dbReference type="PROSITE" id="PS00122">
    <property type="entry name" value="CARBOXYLESTERASE_B_1"/>
    <property type="match status" value="1"/>
</dbReference>
<keyword evidence="7" id="KW-0325">Glycoprotein</keyword>
<evidence type="ECO:0000313" key="10">
    <source>
        <dbReference type="Proteomes" id="UP000504634"/>
    </source>
</evidence>
<dbReference type="Pfam" id="PF00135">
    <property type="entry name" value="COesterase"/>
    <property type="match status" value="1"/>
</dbReference>
<evidence type="ECO:0000256" key="2">
    <source>
        <dbReference type="ARBA" id="ARBA00005964"/>
    </source>
</evidence>
<proteinExistence type="inferred from homology"/>
<evidence type="ECO:0000256" key="3">
    <source>
        <dbReference type="ARBA" id="ARBA00022487"/>
    </source>
</evidence>
<evidence type="ECO:0000256" key="1">
    <source>
        <dbReference type="ARBA" id="ARBA00004613"/>
    </source>
</evidence>
<keyword evidence="8" id="KW-0732">Signal</keyword>
<evidence type="ECO:0000259" key="9">
    <source>
        <dbReference type="Pfam" id="PF00135"/>
    </source>
</evidence>
<evidence type="ECO:0000256" key="8">
    <source>
        <dbReference type="RuleBase" id="RU361235"/>
    </source>
</evidence>
<dbReference type="OrthoDB" id="19653at2759"/>
<name>A0A6J2TZA2_DROLE</name>
<keyword evidence="5 8" id="KW-0378">Hydrolase</keyword>
<comment type="subcellular location">
    <subcellularLocation>
        <location evidence="1">Secreted</location>
    </subcellularLocation>
</comment>
<keyword evidence="4" id="KW-0964">Secreted</keyword>
<dbReference type="EC" id="3.1.1.-" evidence="8"/>
<dbReference type="InterPro" id="IPR029058">
    <property type="entry name" value="AB_hydrolase_fold"/>
</dbReference>
<dbReference type="InterPro" id="IPR019826">
    <property type="entry name" value="Carboxylesterase_B_AS"/>
</dbReference>
<reference evidence="11" key="1">
    <citation type="submission" date="2025-08" db="UniProtKB">
        <authorList>
            <consortium name="RefSeq"/>
        </authorList>
    </citation>
    <scope>IDENTIFICATION</scope>
    <source>
        <strain evidence="11">11010-0011.00</strain>
        <tissue evidence="11">Whole body</tissue>
    </source>
</reference>
<evidence type="ECO:0000256" key="7">
    <source>
        <dbReference type="ARBA" id="ARBA00023180"/>
    </source>
</evidence>
<accession>A0A6J2TZA2</accession>
<dbReference type="InterPro" id="IPR019819">
    <property type="entry name" value="Carboxylesterase_B_CS"/>
</dbReference>
<dbReference type="SUPFAM" id="SSF53474">
    <property type="entry name" value="alpha/beta-Hydrolases"/>
    <property type="match status" value="1"/>
</dbReference>
<dbReference type="CTD" id="36779"/>
<dbReference type="RefSeq" id="XP_030380518.1">
    <property type="nucleotide sequence ID" value="XM_030524658.1"/>
</dbReference>
<dbReference type="PANTHER" id="PTHR43142">
    <property type="entry name" value="CARBOXYLIC ESTER HYDROLASE"/>
    <property type="match status" value="1"/>
</dbReference>
<keyword evidence="6" id="KW-1015">Disulfide bond</keyword>
<gene>
    <name evidence="11" type="primary">LOC115628487</name>
</gene>
<dbReference type="InterPro" id="IPR002018">
    <property type="entry name" value="CarbesteraseB"/>
</dbReference>
<feature type="signal peptide" evidence="8">
    <location>
        <begin position="1"/>
        <end position="20"/>
    </location>
</feature>
<comment type="similarity">
    <text evidence="2 8">Belongs to the type-B carboxylesterase/lipase family.</text>
</comment>
<keyword evidence="10" id="KW-1185">Reference proteome</keyword>
<feature type="chain" id="PRO_5027157997" description="Carboxylic ester hydrolase" evidence="8">
    <location>
        <begin position="21"/>
        <end position="561"/>
    </location>
</feature>
<dbReference type="GeneID" id="115628487"/>
<dbReference type="PROSITE" id="PS00941">
    <property type="entry name" value="CARBOXYLESTERASE_B_2"/>
    <property type="match status" value="1"/>
</dbReference>
<feature type="domain" description="Carboxylesterase type B" evidence="9">
    <location>
        <begin position="32"/>
        <end position="509"/>
    </location>
</feature>
<evidence type="ECO:0000313" key="11">
    <source>
        <dbReference type="RefSeq" id="XP_030380518.1"/>
    </source>
</evidence>
<organism evidence="10 11">
    <name type="scientific">Drosophila lebanonensis</name>
    <name type="common">Fruit fly</name>
    <name type="synonym">Scaptodrosophila lebanonensis</name>
    <dbReference type="NCBI Taxonomy" id="7225"/>
    <lineage>
        <taxon>Eukaryota</taxon>
        <taxon>Metazoa</taxon>
        <taxon>Ecdysozoa</taxon>
        <taxon>Arthropoda</taxon>
        <taxon>Hexapoda</taxon>
        <taxon>Insecta</taxon>
        <taxon>Pterygota</taxon>
        <taxon>Neoptera</taxon>
        <taxon>Endopterygota</taxon>
        <taxon>Diptera</taxon>
        <taxon>Brachycera</taxon>
        <taxon>Muscomorpha</taxon>
        <taxon>Ephydroidea</taxon>
        <taxon>Drosophilidae</taxon>
        <taxon>Scaptodrosophila</taxon>
    </lineage>
</organism>
<dbReference type="GO" id="GO:0052689">
    <property type="term" value="F:carboxylic ester hydrolase activity"/>
    <property type="evidence" value="ECO:0007669"/>
    <property type="project" value="UniProtKB-KW"/>
</dbReference>
<evidence type="ECO:0000256" key="5">
    <source>
        <dbReference type="ARBA" id="ARBA00022801"/>
    </source>
</evidence>
<keyword evidence="3" id="KW-0719">Serine esterase</keyword>
<evidence type="ECO:0000256" key="4">
    <source>
        <dbReference type="ARBA" id="ARBA00022525"/>
    </source>
</evidence>
<dbReference type="PANTHER" id="PTHR43142:SF1">
    <property type="entry name" value="CARBOXYLIC ESTER HYDROLASE"/>
    <property type="match status" value="1"/>
</dbReference>
<dbReference type="AlphaFoldDB" id="A0A6J2TZA2"/>
<sequence length="561" mass="62710">MKRLIFCYIFCALTVLETCADLDICLTDGSCLRGTLMPGYQKGEFEAFMGIPYAQPPIGDLRFRNPVPATAWKQTLDASSPKDPCIQKNFFLKDWPVYGSEDCLYLNVYRPLRRSAEPLPVMVYFHAGGFFCGSASIGYAGPEYLMDTEQVIMVSMSYRLGPFGFLSTGNEHMPGNFGLKDQRLALQWVQKHIGSFGGDPQLVTIFGHSAGGASTHFHMLSEGSKGLFQRAMTLSGALAPWAKFEENPLAQVQKLAVEVGIKDAMALDCKTLTEALRKVDAKDITEGSTLFKQWNMLPLVNFLPTVEDPSTPDGFFYEDPWQIQLSGRAHQVPWVLGADSRAGEGLIMLLPILNDPVVLAEFNENFLERFPLAMPLPAGTSAQEIKDLLHLYGISEYKLNNETLPTLLEIVGDFDFQYPVYVSAKASKLDKHSVSIYSFEYRGQRTMASLFVPNGIDFGLGSSHLDDAMFTLRLSALMSDFPKDSEEAMVIKRFTSILVDFAKTGVFYNQSSLPACSAQEFTDEEICSFLKIEKRDGAYNEAIERRVDMRALPIWKKMYLE</sequence>
<dbReference type="Gene3D" id="3.40.50.1820">
    <property type="entry name" value="alpha/beta hydrolase"/>
    <property type="match status" value="1"/>
</dbReference>